<dbReference type="RefSeq" id="WP_089274486.1">
    <property type="nucleotide sequence ID" value="NZ_FZOC01000004.1"/>
</dbReference>
<dbReference type="OrthoDB" id="5465243at2"/>
<feature type="region of interest" description="Disordered" evidence="1">
    <location>
        <begin position="216"/>
        <end position="256"/>
    </location>
</feature>
<dbReference type="Proteomes" id="UP000198324">
    <property type="component" value="Unassembled WGS sequence"/>
</dbReference>
<dbReference type="AlphaFoldDB" id="A0A239AWU2"/>
<sequence length="256" mass="27688">MKLKLDEKGAVVLQDGKPVYVAADGKEVAYDVPKLVSDLERVNGESAGRRKELESLETKLKVFDGLDPEEARKALELAKNLKDGDLIKADKAKELEAQLKRSIEDAYSAKEKGYAEKISGLEQSLADKDASFRRLLIKSDFGTSKFLAEKTFLTPDIAYDFLGKSFDIEEQGGEPRVVAKLNGQPIFSRANPSQYATTDEAIEVLIEHYPLKDRILKSAPGGAGSPPNNSGGGGAQGSEGLSSTQKIAAGLKAMQR</sequence>
<organism evidence="3 4">
    <name type="scientific">Humidesulfovibrio mexicanus</name>
    <dbReference type="NCBI Taxonomy" id="147047"/>
    <lineage>
        <taxon>Bacteria</taxon>
        <taxon>Pseudomonadati</taxon>
        <taxon>Thermodesulfobacteriota</taxon>
        <taxon>Desulfovibrionia</taxon>
        <taxon>Desulfovibrionales</taxon>
        <taxon>Desulfovibrionaceae</taxon>
        <taxon>Humidesulfovibrio</taxon>
    </lineage>
</organism>
<reference evidence="3 4" key="1">
    <citation type="submission" date="2017-06" db="EMBL/GenBank/DDBJ databases">
        <authorList>
            <person name="Kim H.J."/>
            <person name="Triplett B.A."/>
        </authorList>
    </citation>
    <scope>NUCLEOTIDE SEQUENCE [LARGE SCALE GENOMIC DNA]</scope>
    <source>
        <strain evidence="3 4">DSM 13116</strain>
    </source>
</reference>
<feature type="domain" description="DUF6651" evidence="2">
    <location>
        <begin position="136"/>
        <end position="224"/>
    </location>
</feature>
<accession>A0A239AWU2</accession>
<proteinExistence type="predicted"/>
<evidence type="ECO:0000259" key="2">
    <source>
        <dbReference type="Pfam" id="PF20356"/>
    </source>
</evidence>
<evidence type="ECO:0000313" key="3">
    <source>
        <dbReference type="EMBL" id="SNS00196.1"/>
    </source>
</evidence>
<evidence type="ECO:0000313" key="4">
    <source>
        <dbReference type="Proteomes" id="UP000198324"/>
    </source>
</evidence>
<keyword evidence="4" id="KW-1185">Reference proteome</keyword>
<dbReference type="InterPro" id="IPR046593">
    <property type="entry name" value="DUF6651"/>
</dbReference>
<name>A0A239AWU2_9BACT</name>
<dbReference type="Pfam" id="PF20356">
    <property type="entry name" value="DUF6651"/>
    <property type="match status" value="1"/>
</dbReference>
<evidence type="ECO:0000256" key="1">
    <source>
        <dbReference type="SAM" id="MobiDB-lite"/>
    </source>
</evidence>
<dbReference type="EMBL" id="FZOC01000004">
    <property type="protein sequence ID" value="SNS00196.1"/>
    <property type="molecule type" value="Genomic_DNA"/>
</dbReference>
<protein>
    <recommendedName>
        <fullName evidence="2">DUF6651 domain-containing protein</fullName>
    </recommendedName>
</protein>
<gene>
    <name evidence="3" type="ORF">SAMN04488503_2281</name>
</gene>